<comment type="caution">
    <text evidence="1">The sequence shown here is derived from an EMBL/GenBank/DDBJ whole genome shotgun (WGS) entry which is preliminary data.</text>
</comment>
<evidence type="ECO:0000313" key="2">
    <source>
        <dbReference type="Proteomes" id="UP000814140"/>
    </source>
</evidence>
<dbReference type="Proteomes" id="UP000814140">
    <property type="component" value="Unassembled WGS sequence"/>
</dbReference>
<reference evidence="1" key="2">
    <citation type="journal article" date="2022" name="New Phytol.">
        <title>Evolutionary transition to the ectomycorrhizal habit in the genomes of a hyperdiverse lineage of mushroom-forming fungi.</title>
        <authorList>
            <person name="Looney B."/>
            <person name="Miyauchi S."/>
            <person name="Morin E."/>
            <person name="Drula E."/>
            <person name="Courty P.E."/>
            <person name="Kohler A."/>
            <person name="Kuo A."/>
            <person name="LaButti K."/>
            <person name="Pangilinan J."/>
            <person name="Lipzen A."/>
            <person name="Riley R."/>
            <person name="Andreopoulos W."/>
            <person name="He G."/>
            <person name="Johnson J."/>
            <person name="Nolan M."/>
            <person name="Tritt A."/>
            <person name="Barry K.W."/>
            <person name="Grigoriev I.V."/>
            <person name="Nagy L.G."/>
            <person name="Hibbett D."/>
            <person name="Henrissat B."/>
            <person name="Matheny P.B."/>
            <person name="Labbe J."/>
            <person name="Martin F.M."/>
        </authorList>
    </citation>
    <scope>NUCLEOTIDE SEQUENCE</scope>
    <source>
        <strain evidence="1">HHB10654</strain>
    </source>
</reference>
<accession>A0ACB8ST57</accession>
<protein>
    <submittedName>
        <fullName evidence="1">Uncharacterized protein</fullName>
    </submittedName>
</protein>
<organism evidence="1 2">
    <name type="scientific">Artomyces pyxidatus</name>
    <dbReference type="NCBI Taxonomy" id="48021"/>
    <lineage>
        <taxon>Eukaryota</taxon>
        <taxon>Fungi</taxon>
        <taxon>Dikarya</taxon>
        <taxon>Basidiomycota</taxon>
        <taxon>Agaricomycotina</taxon>
        <taxon>Agaricomycetes</taxon>
        <taxon>Russulales</taxon>
        <taxon>Auriscalpiaceae</taxon>
        <taxon>Artomyces</taxon>
    </lineage>
</organism>
<reference evidence="1" key="1">
    <citation type="submission" date="2021-03" db="EMBL/GenBank/DDBJ databases">
        <authorList>
            <consortium name="DOE Joint Genome Institute"/>
            <person name="Ahrendt S."/>
            <person name="Looney B.P."/>
            <person name="Miyauchi S."/>
            <person name="Morin E."/>
            <person name="Drula E."/>
            <person name="Courty P.E."/>
            <person name="Chicoki N."/>
            <person name="Fauchery L."/>
            <person name="Kohler A."/>
            <person name="Kuo A."/>
            <person name="Labutti K."/>
            <person name="Pangilinan J."/>
            <person name="Lipzen A."/>
            <person name="Riley R."/>
            <person name="Andreopoulos W."/>
            <person name="He G."/>
            <person name="Johnson J."/>
            <person name="Barry K.W."/>
            <person name="Grigoriev I.V."/>
            <person name="Nagy L."/>
            <person name="Hibbett D."/>
            <person name="Henrissat B."/>
            <person name="Matheny P.B."/>
            <person name="Labbe J."/>
            <person name="Martin F."/>
        </authorList>
    </citation>
    <scope>NUCLEOTIDE SEQUENCE</scope>
    <source>
        <strain evidence="1">HHB10654</strain>
    </source>
</reference>
<name>A0ACB8ST57_9AGAM</name>
<dbReference type="EMBL" id="MU277224">
    <property type="protein sequence ID" value="KAI0059689.1"/>
    <property type="molecule type" value="Genomic_DNA"/>
</dbReference>
<keyword evidence="2" id="KW-1185">Reference proteome</keyword>
<evidence type="ECO:0000313" key="1">
    <source>
        <dbReference type="EMBL" id="KAI0059689.1"/>
    </source>
</evidence>
<proteinExistence type="predicted"/>
<gene>
    <name evidence="1" type="ORF">BV25DRAFT_1042392</name>
</gene>
<sequence length="183" mass="20831">MVHCERFRPLLIRRCQSGCPRKCNRIEVGQWKRSCPFACCGTSYSRLVLEDRNLSTAGLSSRRTLTRNIGKSSSAISQVVLFADTVISLRLWHIRCPIQFLCESFVGDPHGREMGQVESASAMVTRTVPFVEHDGTKKAGLPYQYCSLSHPTPPDVYLKHSYMSCSRKITRILVKLVRRKVKR</sequence>